<organism evidence="1 2">
    <name type="scientific">Salmonella enterica I</name>
    <dbReference type="NCBI Taxonomy" id="59201"/>
    <lineage>
        <taxon>Bacteria</taxon>
        <taxon>Pseudomonadati</taxon>
        <taxon>Pseudomonadota</taxon>
        <taxon>Gammaproteobacteria</taxon>
        <taxon>Enterobacterales</taxon>
        <taxon>Enterobacteriaceae</taxon>
        <taxon>Salmonella</taxon>
    </lineage>
</organism>
<accession>A0A379WPT6</accession>
<dbReference type="Proteomes" id="UP000254712">
    <property type="component" value="Unassembled WGS sequence"/>
</dbReference>
<proteinExistence type="predicted"/>
<reference evidence="1 2" key="1">
    <citation type="submission" date="2018-06" db="EMBL/GenBank/DDBJ databases">
        <authorList>
            <consortium name="Pathogen Informatics"/>
            <person name="Doyle S."/>
        </authorList>
    </citation>
    <scope>NUCLEOTIDE SEQUENCE [LARGE SCALE GENOMIC DNA]</scope>
    <source>
        <strain evidence="1 2">NCTC8261</strain>
    </source>
</reference>
<evidence type="ECO:0000313" key="2">
    <source>
        <dbReference type="Proteomes" id="UP000254712"/>
    </source>
</evidence>
<dbReference type="EMBL" id="UGXT01000002">
    <property type="protein sequence ID" value="SUH36147.1"/>
    <property type="molecule type" value="Genomic_DNA"/>
</dbReference>
<gene>
    <name evidence="1" type="ORF">NCTC8261_02396</name>
</gene>
<dbReference type="AlphaFoldDB" id="A0A379WPT6"/>
<evidence type="ECO:0000313" key="1">
    <source>
        <dbReference type="EMBL" id="SUH36147.1"/>
    </source>
</evidence>
<sequence>MYIVTSELARSGSRAIVSVSASCAVTLLADGCCPRRRRGNASFHSLPDHHLHPVRRYAVRRGNGQYRRHDTATSAAIVGDNSNDWDLLIESGAVVGSSLTDSQAMNLDSLTGATSVHNQGTITGSNEDGTILLQNGGSVINDGRIENSAIYVHNLDYGAPEIDAAIYMLNGGSYVSSENGVLEGVSGVIVQSGEVHITNGGMINSDGSWRSYGVELRGGAYGTIVNTGTIITTASDGSGEIEDAAIYAHTFDDIAAGDYVSVDNSGLLQSDFIAVALYHGAHFEVINRVGGVITAGTAASSASSPPPMGT</sequence>
<protein>
    <submittedName>
        <fullName evidence="1">ShdA</fullName>
    </submittedName>
</protein>
<name>A0A379WPT6_SALET</name>